<gene>
    <name evidence="2" type="ORF">EVAR_73960_1</name>
</gene>
<keyword evidence="3" id="KW-1185">Reference proteome</keyword>
<sequence>CCARGRPIIVEWERDARHSAGLSRSVTHRYVTERYTFQKIAANVSNETREEDARERRTQAGVVKTYSSKSHQRRPANAARGRRRARPDRKEERGSGQCVWNEINPPGRLLRRRRGLRMSPRRRPACVAGSFVCGRPRRLLFHRFVIHAGTGTLRCKTLYVHASSINCAPAAVCVNERPSRRMSPATQIGRRPGEPPPRCRPSTDAGERCWQTALDGPLYLIATVYSRLVGRRISLLFSVYEHVVSDECRRKRPRRVAMPVTGRRLTTLPPAAGAANGPASPGRRVWVRPKTQRVEQYNTTRSLHNSTISFFVR</sequence>
<dbReference type="Proteomes" id="UP000299102">
    <property type="component" value="Unassembled WGS sequence"/>
</dbReference>
<feature type="non-terminal residue" evidence="2">
    <location>
        <position position="1"/>
    </location>
</feature>
<comment type="caution">
    <text evidence="2">The sequence shown here is derived from an EMBL/GenBank/DDBJ whole genome shotgun (WGS) entry which is preliminary data.</text>
</comment>
<dbReference type="EMBL" id="BGZK01005368">
    <property type="protein sequence ID" value="GBP13726.1"/>
    <property type="molecule type" value="Genomic_DNA"/>
</dbReference>
<name>A0A4C1THQ7_EUMVA</name>
<evidence type="ECO:0000256" key="1">
    <source>
        <dbReference type="SAM" id="MobiDB-lite"/>
    </source>
</evidence>
<evidence type="ECO:0000313" key="3">
    <source>
        <dbReference type="Proteomes" id="UP000299102"/>
    </source>
</evidence>
<reference evidence="2 3" key="1">
    <citation type="journal article" date="2019" name="Commun. Biol.">
        <title>The bagworm genome reveals a unique fibroin gene that provides high tensile strength.</title>
        <authorList>
            <person name="Kono N."/>
            <person name="Nakamura H."/>
            <person name="Ohtoshi R."/>
            <person name="Tomita M."/>
            <person name="Numata K."/>
            <person name="Arakawa K."/>
        </authorList>
    </citation>
    <scope>NUCLEOTIDE SEQUENCE [LARGE SCALE GENOMIC DNA]</scope>
</reference>
<organism evidence="2 3">
    <name type="scientific">Eumeta variegata</name>
    <name type="common">Bagworm moth</name>
    <name type="synonym">Eumeta japonica</name>
    <dbReference type="NCBI Taxonomy" id="151549"/>
    <lineage>
        <taxon>Eukaryota</taxon>
        <taxon>Metazoa</taxon>
        <taxon>Ecdysozoa</taxon>
        <taxon>Arthropoda</taxon>
        <taxon>Hexapoda</taxon>
        <taxon>Insecta</taxon>
        <taxon>Pterygota</taxon>
        <taxon>Neoptera</taxon>
        <taxon>Endopterygota</taxon>
        <taxon>Lepidoptera</taxon>
        <taxon>Glossata</taxon>
        <taxon>Ditrysia</taxon>
        <taxon>Tineoidea</taxon>
        <taxon>Psychidae</taxon>
        <taxon>Oiketicinae</taxon>
        <taxon>Eumeta</taxon>
    </lineage>
</organism>
<evidence type="ECO:0000313" key="2">
    <source>
        <dbReference type="EMBL" id="GBP13726.1"/>
    </source>
</evidence>
<dbReference type="AlphaFoldDB" id="A0A4C1THQ7"/>
<accession>A0A4C1THQ7</accession>
<feature type="compositionally biased region" description="Basic and acidic residues" evidence="1">
    <location>
        <begin position="47"/>
        <end position="58"/>
    </location>
</feature>
<feature type="compositionally biased region" description="Basic residues" evidence="1">
    <location>
        <begin position="70"/>
        <end position="87"/>
    </location>
</feature>
<proteinExistence type="predicted"/>
<protein>
    <submittedName>
        <fullName evidence="2">Uncharacterized protein</fullName>
    </submittedName>
</protein>
<feature type="region of interest" description="Disordered" evidence="1">
    <location>
        <begin position="182"/>
        <end position="204"/>
    </location>
</feature>
<feature type="region of interest" description="Disordered" evidence="1">
    <location>
        <begin position="45"/>
        <end position="98"/>
    </location>
</feature>